<reference evidence="2" key="1">
    <citation type="submission" date="2006-10" db="EMBL/GenBank/DDBJ databases">
        <authorList>
            <person name="Amadeo P."/>
            <person name="Zhao Q."/>
            <person name="Wortman J."/>
            <person name="Fraser-Liggett C."/>
            <person name="Carlton J."/>
        </authorList>
    </citation>
    <scope>NUCLEOTIDE SEQUENCE</scope>
    <source>
        <strain evidence="2">G3</strain>
    </source>
</reference>
<evidence type="ECO:0000313" key="3">
    <source>
        <dbReference type="Proteomes" id="UP000001542"/>
    </source>
</evidence>
<sequence>MSLQEANGRLLEARAKQRELKRKIAEKKREKETYDENTLKKFQAIKNNIANAKLSSKNTVLQNQMNTKITELANLTSTLDQLNKKCEKQEIENRNKLNASKATIQYYKDSITNDQSNAQSYINEIEQLKQDCSKLQNDIETTNSKIEIAQNEYEEAKNSYEQAYIKLEKRKYSFNVIKSIIGAKKDSIKNLEETMSQISQESSLTNRDNRQKFANAEKRLKLIQEEKTSTEKDVKNLQNLREDLENDLQISSSQLNRVSLLLSNYLAEIKASSNMEQ</sequence>
<dbReference type="Proteomes" id="UP000001542">
    <property type="component" value="Unassembled WGS sequence"/>
</dbReference>
<keyword evidence="3" id="KW-1185">Reference proteome</keyword>
<evidence type="ECO:0000256" key="1">
    <source>
        <dbReference type="SAM" id="Coils"/>
    </source>
</evidence>
<dbReference type="KEGG" id="tva:5466194"/>
<proteinExistence type="predicted"/>
<dbReference type="VEuPathDB" id="TrichDB:TVAG_163470"/>
<reference evidence="2" key="2">
    <citation type="journal article" date="2007" name="Science">
        <title>Draft genome sequence of the sexually transmitted pathogen Trichomonas vaginalis.</title>
        <authorList>
            <person name="Carlton J.M."/>
            <person name="Hirt R.P."/>
            <person name="Silva J.C."/>
            <person name="Delcher A.L."/>
            <person name="Schatz M."/>
            <person name="Zhao Q."/>
            <person name="Wortman J.R."/>
            <person name="Bidwell S.L."/>
            <person name="Alsmark U.C.M."/>
            <person name="Besteiro S."/>
            <person name="Sicheritz-Ponten T."/>
            <person name="Noel C.J."/>
            <person name="Dacks J.B."/>
            <person name="Foster P.G."/>
            <person name="Simillion C."/>
            <person name="Van de Peer Y."/>
            <person name="Miranda-Saavedra D."/>
            <person name="Barton G.J."/>
            <person name="Westrop G.D."/>
            <person name="Mueller S."/>
            <person name="Dessi D."/>
            <person name="Fiori P.L."/>
            <person name="Ren Q."/>
            <person name="Paulsen I."/>
            <person name="Zhang H."/>
            <person name="Bastida-Corcuera F.D."/>
            <person name="Simoes-Barbosa A."/>
            <person name="Brown M.T."/>
            <person name="Hayes R.D."/>
            <person name="Mukherjee M."/>
            <person name="Okumura C.Y."/>
            <person name="Schneider R."/>
            <person name="Smith A.J."/>
            <person name="Vanacova S."/>
            <person name="Villalvazo M."/>
            <person name="Haas B.J."/>
            <person name="Pertea M."/>
            <person name="Feldblyum T.V."/>
            <person name="Utterback T.R."/>
            <person name="Shu C.L."/>
            <person name="Osoegawa K."/>
            <person name="de Jong P.J."/>
            <person name="Hrdy I."/>
            <person name="Horvathova L."/>
            <person name="Zubacova Z."/>
            <person name="Dolezal P."/>
            <person name="Malik S.B."/>
            <person name="Logsdon J.M. Jr."/>
            <person name="Henze K."/>
            <person name="Gupta A."/>
            <person name="Wang C.C."/>
            <person name="Dunne R.L."/>
            <person name="Upcroft J.A."/>
            <person name="Upcroft P."/>
            <person name="White O."/>
            <person name="Salzberg S.L."/>
            <person name="Tang P."/>
            <person name="Chiu C.-H."/>
            <person name="Lee Y.-S."/>
            <person name="Embley T.M."/>
            <person name="Coombs G.H."/>
            <person name="Mottram J.C."/>
            <person name="Tachezy J."/>
            <person name="Fraser-Liggett C.M."/>
            <person name="Johnson P.J."/>
        </authorList>
    </citation>
    <scope>NUCLEOTIDE SEQUENCE [LARGE SCALE GENOMIC DNA]</scope>
    <source>
        <strain evidence="2">G3</strain>
    </source>
</reference>
<name>A2DG24_TRIV3</name>
<dbReference type="VEuPathDB" id="TrichDB:TVAGG3_0953410"/>
<feature type="coiled-coil region" evidence="1">
    <location>
        <begin position="3"/>
        <end position="37"/>
    </location>
</feature>
<organism evidence="2 3">
    <name type="scientific">Trichomonas vaginalis (strain ATCC PRA-98 / G3)</name>
    <dbReference type="NCBI Taxonomy" id="412133"/>
    <lineage>
        <taxon>Eukaryota</taxon>
        <taxon>Metamonada</taxon>
        <taxon>Parabasalia</taxon>
        <taxon>Trichomonadida</taxon>
        <taxon>Trichomonadidae</taxon>
        <taxon>Trichomonas</taxon>
    </lineage>
</organism>
<dbReference type="EMBL" id="DS113196">
    <property type="protein sequence ID" value="EAY20651.1"/>
    <property type="molecule type" value="Genomic_DNA"/>
</dbReference>
<protein>
    <submittedName>
        <fullName evidence="2">Uncharacterized protein</fullName>
    </submittedName>
</protein>
<dbReference type="SMR" id="A2DG24"/>
<evidence type="ECO:0000313" key="2">
    <source>
        <dbReference type="EMBL" id="EAY20651.1"/>
    </source>
</evidence>
<feature type="coiled-coil region" evidence="1">
    <location>
        <begin position="65"/>
        <end position="254"/>
    </location>
</feature>
<dbReference type="AlphaFoldDB" id="A2DG24"/>
<dbReference type="RefSeq" id="XP_001581637.1">
    <property type="nucleotide sequence ID" value="XM_001581587.1"/>
</dbReference>
<dbReference type="InParanoid" id="A2DG24"/>
<accession>A2DG24</accession>
<keyword evidence="1" id="KW-0175">Coiled coil</keyword>
<gene>
    <name evidence="2" type="ORF">TVAG_163470</name>
</gene>